<feature type="transmembrane region" description="Helical" evidence="8">
    <location>
        <begin position="68"/>
        <end position="90"/>
    </location>
</feature>
<feature type="region of interest" description="Disordered" evidence="7">
    <location>
        <begin position="1"/>
        <end position="26"/>
    </location>
</feature>
<sequence>MNSGFSRANPAARQTEETQEIPTHPTLMPSTAHIIDQRKVFQHDDWQAIDKNPPQEKKTHRLWSSQRFVLSLLALDLIVALFTILGIIIGSRDSSLLTVTELALCVIAWFICSAILGGLSSRREESTSRSVSFRAGFTTLALCIVASALPGLVSHPAQLFIMVGALTAGSVIGRSIFRRYSSPVVLVVGGDAEEAPVAAGVQARRLEVTPELRADSAALIAKIRETARSYDACSVELNGQLGLSADQLQGLSWELREQQASLRFAIAGGPLRASRVHAVMSGDHAVLEISAPQQPWAVRAAKRTFDIVGSALLLLLFSPLLLILAVLVKVTSKGPVFYRQERIGRHGRPFKMWKFRSMVDNADAQLHALLAQQSKGDQPLFKVDNDPRITRFGAVMRRYSLDELPQLFNVLGGTMSLVGPRPQRPSEVALYSGGAVHRLGVLPGMTGLWQVSGRSRLTWEAAQRLDIDYAHNWSLGKDLWILTRTARAVLGADGAQ</sequence>
<feature type="transmembrane region" description="Helical" evidence="8">
    <location>
        <begin position="131"/>
        <end position="153"/>
    </location>
</feature>
<reference evidence="10 11" key="1">
    <citation type="submission" date="2023-05" db="EMBL/GenBank/DDBJ databases">
        <title>Lithophilousrod everest ZFBP1038 complete genpme.</title>
        <authorList>
            <person name="Tian M."/>
        </authorList>
    </citation>
    <scope>NUCLEOTIDE SEQUENCE [LARGE SCALE GENOMIC DNA]</scope>
    <source>
        <strain evidence="10 11">ZFBP1038</strain>
    </source>
</reference>
<accession>A0ABY8QTS5</accession>
<dbReference type="PANTHER" id="PTHR30576:SF10">
    <property type="entry name" value="SLL5057 PROTEIN"/>
    <property type="match status" value="1"/>
</dbReference>
<comment type="subcellular location">
    <subcellularLocation>
        <location evidence="1">Membrane</location>
        <topology evidence="1">Multi-pass membrane protein</topology>
    </subcellularLocation>
</comment>
<evidence type="ECO:0000256" key="8">
    <source>
        <dbReference type="SAM" id="Phobius"/>
    </source>
</evidence>
<name>A0ABY8QTS5_9MICO</name>
<evidence type="ECO:0000256" key="2">
    <source>
        <dbReference type="ARBA" id="ARBA00006464"/>
    </source>
</evidence>
<feature type="transmembrane region" description="Helical" evidence="8">
    <location>
        <begin position="159"/>
        <end position="177"/>
    </location>
</feature>
<gene>
    <name evidence="10" type="ORF">LWF01_16685</name>
</gene>
<evidence type="ECO:0000256" key="3">
    <source>
        <dbReference type="ARBA" id="ARBA00022679"/>
    </source>
</evidence>
<evidence type="ECO:0000256" key="6">
    <source>
        <dbReference type="ARBA" id="ARBA00023136"/>
    </source>
</evidence>
<protein>
    <submittedName>
        <fullName evidence="10">Exopolysaccharide biosynthesis polyprenyl glycosylphosphotransferase</fullName>
    </submittedName>
</protein>
<dbReference type="Pfam" id="PF02397">
    <property type="entry name" value="Bac_transf"/>
    <property type="match status" value="1"/>
</dbReference>
<evidence type="ECO:0000256" key="4">
    <source>
        <dbReference type="ARBA" id="ARBA00022692"/>
    </source>
</evidence>
<dbReference type="NCBIfam" id="TIGR03025">
    <property type="entry name" value="EPS_sugtrans"/>
    <property type="match status" value="1"/>
</dbReference>
<dbReference type="InterPro" id="IPR017475">
    <property type="entry name" value="EPS_sugar_tfrase"/>
</dbReference>
<comment type="similarity">
    <text evidence="2">Belongs to the bacterial sugar transferase family.</text>
</comment>
<evidence type="ECO:0000256" key="1">
    <source>
        <dbReference type="ARBA" id="ARBA00004141"/>
    </source>
</evidence>
<feature type="transmembrane region" description="Helical" evidence="8">
    <location>
        <begin position="307"/>
        <end position="328"/>
    </location>
</feature>
<keyword evidence="3" id="KW-0808">Transferase</keyword>
<evidence type="ECO:0000313" key="11">
    <source>
        <dbReference type="Proteomes" id="UP001209083"/>
    </source>
</evidence>
<dbReference type="Proteomes" id="UP001209083">
    <property type="component" value="Chromosome"/>
</dbReference>
<evidence type="ECO:0000313" key="10">
    <source>
        <dbReference type="EMBL" id="WGW11709.1"/>
    </source>
</evidence>
<keyword evidence="5 8" id="KW-1133">Transmembrane helix</keyword>
<organism evidence="10 11">
    <name type="scientific">Saxibacter everestensis</name>
    <dbReference type="NCBI Taxonomy" id="2909229"/>
    <lineage>
        <taxon>Bacteria</taxon>
        <taxon>Bacillati</taxon>
        <taxon>Actinomycetota</taxon>
        <taxon>Actinomycetes</taxon>
        <taxon>Micrococcales</taxon>
        <taxon>Brevibacteriaceae</taxon>
        <taxon>Saxibacter</taxon>
    </lineage>
</organism>
<dbReference type="InterPro" id="IPR003362">
    <property type="entry name" value="Bact_transf"/>
</dbReference>
<keyword evidence="4 8" id="KW-0812">Transmembrane</keyword>
<feature type="transmembrane region" description="Helical" evidence="8">
    <location>
        <begin position="96"/>
        <end position="119"/>
    </location>
</feature>
<dbReference type="PANTHER" id="PTHR30576">
    <property type="entry name" value="COLANIC BIOSYNTHESIS UDP-GLUCOSE LIPID CARRIER TRANSFERASE"/>
    <property type="match status" value="1"/>
</dbReference>
<dbReference type="EMBL" id="CP090958">
    <property type="protein sequence ID" value="WGW11709.1"/>
    <property type="molecule type" value="Genomic_DNA"/>
</dbReference>
<evidence type="ECO:0000256" key="7">
    <source>
        <dbReference type="SAM" id="MobiDB-lite"/>
    </source>
</evidence>
<evidence type="ECO:0000259" key="9">
    <source>
        <dbReference type="Pfam" id="PF02397"/>
    </source>
</evidence>
<keyword evidence="6 8" id="KW-0472">Membrane</keyword>
<proteinExistence type="inferred from homology"/>
<evidence type="ECO:0000256" key="5">
    <source>
        <dbReference type="ARBA" id="ARBA00022989"/>
    </source>
</evidence>
<dbReference type="RefSeq" id="WP_349638499.1">
    <property type="nucleotide sequence ID" value="NZ_CP090958.1"/>
</dbReference>
<keyword evidence="11" id="KW-1185">Reference proteome</keyword>
<feature type="domain" description="Bacterial sugar transferase" evidence="9">
    <location>
        <begin position="302"/>
        <end position="490"/>
    </location>
</feature>